<sequence>MITIINFYFLPAIFSVMTFLSLSSFLKKRNALLKIIISFAVACLSVFVYFFTHSVFDGVSITQALFSFGFNDFIASFLICILNTVILWVLINLK</sequence>
<protein>
    <submittedName>
        <fullName evidence="2">Uncharacterized protein</fullName>
    </submittedName>
</protein>
<evidence type="ECO:0000313" key="2">
    <source>
        <dbReference type="EMBL" id="RLM17158.1"/>
    </source>
</evidence>
<keyword evidence="1" id="KW-0812">Transmembrane</keyword>
<accession>A0AAE8EKK7</accession>
<gene>
    <name evidence="2" type="ORF">BIY26_21315</name>
</gene>
<proteinExistence type="predicted"/>
<comment type="caution">
    <text evidence="2">The sequence shown here is derived from an EMBL/GenBank/DDBJ whole genome shotgun (WGS) entry which is preliminary data.</text>
</comment>
<organism evidence="2 3">
    <name type="scientific">Brenneria goodwinii</name>
    <dbReference type="NCBI Taxonomy" id="1109412"/>
    <lineage>
        <taxon>Bacteria</taxon>
        <taxon>Pseudomonadati</taxon>
        <taxon>Pseudomonadota</taxon>
        <taxon>Gammaproteobacteria</taxon>
        <taxon>Enterobacterales</taxon>
        <taxon>Pectobacteriaceae</taxon>
        <taxon>Brenneria</taxon>
    </lineage>
</organism>
<dbReference type="AlphaFoldDB" id="A0AAE8EKK7"/>
<evidence type="ECO:0000313" key="3">
    <source>
        <dbReference type="Proteomes" id="UP000285972"/>
    </source>
</evidence>
<keyword evidence="1" id="KW-1133">Transmembrane helix</keyword>
<feature type="transmembrane region" description="Helical" evidence="1">
    <location>
        <begin position="32"/>
        <end position="53"/>
    </location>
</feature>
<feature type="transmembrane region" description="Helical" evidence="1">
    <location>
        <begin position="73"/>
        <end position="93"/>
    </location>
</feature>
<dbReference type="EMBL" id="MJLX01000091">
    <property type="protein sequence ID" value="RLM17158.1"/>
    <property type="molecule type" value="Genomic_DNA"/>
</dbReference>
<keyword evidence="1" id="KW-0472">Membrane</keyword>
<name>A0AAE8EKK7_9GAMM</name>
<dbReference type="Proteomes" id="UP000285972">
    <property type="component" value="Unassembled WGS sequence"/>
</dbReference>
<dbReference type="RefSeq" id="WP_121514244.1">
    <property type="nucleotide sequence ID" value="NZ_MJLX01000091.1"/>
</dbReference>
<evidence type="ECO:0000256" key="1">
    <source>
        <dbReference type="SAM" id="Phobius"/>
    </source>
</evidence>
<reference evidence="2 3" key="1">
    <citation type="submission" date="2016-09" db="EMBL/GenBank/DDBJ databases">
        <authorList>
            <person name="Doonan J."/>
            <person name="Pachebat J.A."/>
            <person name="Golyshin P.N."/>
            <person name="Denman S."/>
            <person name="Mcdonald J.E."/>
        </authorList>
    </citation>
    <scope>NUCLEOTIDE SEQUENCE [LARGE SCALE GENOMIC DNA]</scope>
    <source>
        <strain evidence="2 3">FRB141</strain>
    </source>
</reference>
<feature type="transmembrane region" description="Helical" evidence="1">
    <location>
        <begin position="6"/>
        <end position="25"/>
    </location>
</feature>